<proteinExistence type="predicted"/>
<sequence>MTDDMPPDGRALTAAFDGDLLTEYVPDALGAADVRRRLALGRPLDDGALEPLHVGRLRVPLTRRAETVPVVSCAARARLLLLTEEALAGHAPRPEVFSYRSLGWEYRPAYQARQRHLRTLAARPELPLVLVLDVHRFGRSLPLATLRRAPWMTERLAGALTALHGAAGRSLLPGHRWSNRLATAALAPLDDTVAALAPGRWARWGDDLHIFVRDHAEADGIRAAVVTALQELGLRLSAEKSTVTAPAAVLAGPARVIDGHPAEVWRTGLAADDVTALRYALPRTPPDEAVSRTLVGAVRDRPVLLPRAVHYLDLAAGTAAGRAAAQELLRTAAADAFTAARVLALAGRHPDLAAEVPDALLAVAYDSGFVPLCELAFRVDVSRGRGDRPPPSTRMRDLRTADGLSPRQQPQVSTLL</sequence>
<dbReference type="EMBL" id="JAEKOZ010000003">
    <property type="protein sequence ID" value="MBJ3806763.1"/>
    <property type="molecule type" value="Genomic_DNA"/>
</dbReference>
<feature type="compositionally biased region" description="Basic and acidic residues" evidence="1">
    <location>
        <begin position="383"/>
        <end position="400"/>
    </location>
</feature>
<keyword evidence="3" id="KW-1185">Reference proteome</keyword>
<evidence type="ECO:0000313" key="3">
    <source>
        <dbReference type="Proteomes" id="UP000634780"/>
    </source>
</evidence>
<dbReference type="Proteomes" id="UP000634780">
    <property type="component" value="Unassembled WGS sequence"/>
</dbReference>
<evidence type="ECO:0000313" key="2">
    <source>
        <dbReference type="EMBL" id="MBJ3806763.1"/>
    </source>
</evidence>
<comment type="caution">
    <text evidence="2">The sequence shown here is derived from an EMBL/GenBank/DDBJ whole genome shotgun (WGS) entry which is preliminary data.</text>
</comment>
<feature type="compositionally biased region" description="Polar residues" evidence="1">
    <location>
        <begin position="406"/>
        <end position="416"/>
    </location>
</feature>
<accession>A0ABS0X0Q7</accession>
<gene>
    <name evidence="2" type="ORF">JGB26_06465</name>
</gene>
<reference evidence="2 3" key="1">
    <citation type="submission" date="2020-12" db="EMBL/GenBank/DDBJ databases">
        <title>Streptomyces typhae sp. nov., a novel endophytic actinomycete isolated from the root of cattail pollen (Typha angustifolia L.).</title>
        <authorList>
            <person name="Peng C."/>
            <person name="Liu C."/>
        </authorList>
    </citation>
    <scope>NUCLEOTIDE SEQUENCE [LARGE SCALE GENOMIC DNA]</scope>
    <source>
        <strain evidence="2 3">JCM 4753</strain>
    </source>
</reference>
<protein>
    <submittedName>
        <fullName evidence="2">Uncharacterized protein</fullName>
    </submittedName>
</protein>
<dbReference type="RefSeq" id="WP_190116169.1">
    <property type="nucleotide sequence ID" value="NZ_BMVR01000005.1"/>
</dbReference>
<organism evidence="2 3">
    <name type="scientific">Streptomyces flavofungini</name>
    <dbReference type="NCBI Taxonomy" id="68200"/>
    <lineage>
        <taxon>Bacteria</taxon>
        <taxon>Bacillati</taxon>
        <taxon>Actinomycetota</taxon>
        <taxon>Actinomycetes</taxon>
        <taxon>Kitasatosporales</taxon>
        <taxon>Streptomycetaceae</taxon>
        <taxon>Streptomyces</taxon>
    </lineage>
</organism>
<evidence type="ECO:0000256" key="1">
    <source>
        <dbReference type="SAM" id="MobiDB-lite"/>
    </source>
</evidence>
<feature type="region of interest" description="Disordered" evidence="1">
    <location>
        <begin position="383"/>
        <end position="416"/>
    </location>
</feature>
<name>A0ABS0X0Q7_9ACTN</name>